<organism evidence="1 2">
    <name type="scientific">Kibdelosporangium banguiense</name>
    <dbReference type="NCBI Taxonomy" id="1365924"/>
    <lineage>
        <taxon>Bacteria</taxon>
        <taxon>Bacillati</taxon>
        <taxon>Actinomycetota</taxon>
        <taxon>Actinomycetes</taxon>
        <taxon>Pseudonocardiales</taxon>
        <taxon>Pseudonocardiaceae</taxon>
        <taxon>Kibdelosporangium</taxon>
    </lineage>
</organism>
<protein>
    <submittedName>
        <fullName evidence="1">Uncharacterized protein</fullName>
    </submittedName>
</protein>
<evidence type="ECO:0000313" key="2">
    <source>
        <dbReference type="Proteomes" id="UP001519332"/>
    </source>
</evidence>
<name>A0ABS4TQJ8_9PSEU</name>
<comment type="caution">
    <text evidence="1">The sequence shown here is derived from an EMBL/GenBank/DDBJ whole genome shotgun (WGS) entry which is preliminary data.</text>
</comment>
<accession>A0ABS4TQJ8</accession>
<dbReference type="Proteomes" id="UP001519332">
    <property type="component" value="Unassembled WGS sequence"/>
</dbReference>
<proteinExistence type="predicted"/>
<sequence>MSAVQSRLFVPHTLLAWLGKTAGGQNWPGGAY</sequence>
<gene>
    <name evidence="1" type="ORF">JOF56_007070</name>
</gene>
<keyword evidence="2" id="KW-1185">Reference proteome</keyword>
<evidence type="ECO:0000313" key="1">
    <source>
        <dbReference type="EMBL" id="MBP2326685.1"/>
    </source>
</evidence>
<reference evidence="1 2" key="1">
    <citation type="submission" date="2021-03" db="EMBL/GenBank/DDBJ databases">
        <title>Sequencing the genomes of 1000 actinobacteria strains.</title>
        <authorList>
            <person name="Klenk H.-P."/>
        </authorList>
    </citation>
    <scope>NUCLEOTIDE SEQUENCE [LARGE SCALE GENOMIC DNA]</scope>
    <source>
        <strain evidence="1 2">DSM 46670</strain>
    </source>
</reference>
<dbReference type="EMBL" id="JAGINW010000001">
    <property type="protein sequence ID" value="MBP2326685.1"/>
    <property type="molecule type" value="Genomic_DNA"/>
</dbReference>